<organism evidence="3 4">
    <name type="scientific">Vigna radiata var. radiata</name>
    <name type="common">Mung bean</name>
    <name type="synonym">Phaseolus aureus</name>
    <dbReference type="NCBI Taxonomy" id="3916"/>
    <lineage>
        <taxon>Eukaryota</taxon>
        <taxon>Viridiplantae</taxon>
        <taxon>Streptophyta</taxon>
        <taxon>Embryophyta</taxon>
        <taxon>Tracheophyta</taxon>
        <taxon>Spermatophyta</taxon>
        <taxon>Magnoliopsida</taxon>
        <taxon>eudicotyledons</taxon>
        <taxon>Gunneridae</taxon>
        <taxon>Pentapetalae</taxon>
        <taxon>rosids</taxon>
        <taxon>fabids</taxon>
        <taxon>Fabales</taxon>
        <taxon>Fabaceae</taxon>
        <taxon>Papilionoideae</taxon>
        <taxon>50 kb inversion clade</taxon>
        <taxon>NPAAA clade</taxon>
        <taxon>indigoferoid/millettioid clade</taxon>
        <taxon>Phaseoleae</taxon>
        <taxon>Vigna</taxon>
    </lineage>
</organism>
<dbReference type="GeneID" id="106755839"/>
<evidence type="ECO:0000313" key="4">
    <source>
        <dbReference type="RefSeq" id="XP_014493542.1"/>
    </source>
</evidence>
<dbReference type="PANTHER" id="PTHR33018">
    <property type="entry name" value="OS10G0338966 PROTEIN-RELATED"/>
    <property type="match status" value="1"/>
</dbReference>
<feature type="compositionally biased region" description="Polar residues" evidence="1">
    <location>
        <begin position="56"/>
        <end position="65"/>
    </location>
</feature>
<feature type="domain" description="DUF8039" evidence="2">
    <location>
        <begin position="85"/>
        <end position="147"/>
    </location>
</feature>
<reference evidence="4" key="2">
    <citation type="submission" date="2025-08" db="UniProtKB">
        <authorList>
            <consortium name="RefSeq"/>
        </authorList>
    </citation>
    <scope>IDENTIFICATION</scope>
    <source>
        <tissue evidence="4">Leaf</tissue>
    </source>
</reference>
<feature type="compositionally biased region" description="Acidic residues" evidence="1">
    <location>
        <begin position="166"/>
        <end position="176"/>
    </location>
</feature>
<dbReference type="RefSeq" id="XP_014493542.1">
    <property type="nucleotide sequence ID" value="XM_014638056.2"/>
</dbReference>
<evidence type="ECO:0000256" key="1">
    <source>
        <dbReference type="SAM" id="MobiDB-lite"/>
    </source>
</evidence>
<evidence type="ECO:0000259" key="2">
    <source>
        <dbReference type="Pfam" id="PF26133"/>
    </source>
</evidence>
<reference evidence="3" key="1">
    <citation type="journal article" date="2014" name="Nat. Commun.">
        <title>Genome sequence of mungbean and insights into evolution within Vigna species.</title>
        <authorList>
            <person name="Kang Y.J."/>
            <person name="Kim S.K."/>
            <person name="Kim M.Y."/>
            <person name="Lestari P."/>
            <person name="Kim K.H."/>
            <person name="Ha B.K."/>
            <person name="Jun T.H."/>
            <person name="Hwang W.J."/>
            <person name="Lee T."/>
            <person name="Lee J."/>
            <person name="Shim S."/>
            <person name="Yoon M.Y."/>
            <person name="Jang Y.E."/>
            <person name="Han K.S."/>
            <person name="Taeprayoon P."/>
            <person name="Yoon N."/>
            <person name="Somta P."/>
            <person name="Tanya P."/>
            <person name="Kim K.S."/>
            <person name="Gwag J.G."/>
            <person name="Moon J.K."/>
            <person name="Lee Y.H."/>
            <person name="Park B.S."/>
            <person name="Bombarely A."/>
            <person name="Doyle J.J."/>
            <person name="Jackson S.A."/>
            <person name="Schafleitner R."/>
            <person name="Srinives P."/>
            <person name="Varshney R.K."/>
            <person name="Lee S.H."/>
        </authorList>
    </citation>
    <scope>NUCLEOTIDE SEQUENCE [LARGE SCALE GENOMIC DNA]</scope>
    <source>
        <strain evidence="3">cv. VC1973A</strain>
    </source>
</reference>
<dbReference type="AlphaFoldDB" id="A0A1S3TIF1"/>
<sequence>MDRQWEEIFRQMEQRFNEQLQEQKQIQRALEEKLQSMTQGTLGVPTETPTPPPASTKGSCSAAEPTSYSGQYDMLVEGDPARIMAVGRVVEGGVTIHGVPIAPEHVRVMIDEVRDPQAQVPVPTPEIQFVGEAVGTVLAWPRALIVTHIGTQQFTRPQKQPMNEEPIPDADDGDDMAEAEDDPISKLMARCPRFTKGSVEIYWDLRVFGLPPTCHYISHSMMYRRSFRATCG</sequence>
<dbReference type="OrthoDB" id="1436528at2759"/>
<proteinExistence type="predicted"/>
<dbReference type="Pfam" id="PF26133">
    <property type="entry name" value="DUF8039"/>
    <property type="match status" value="1"/>
</dbReference>
<protein>
    <submittedName>
        <fullName evidence="4">Uncharacterized protein LOC106755839</fullName>
    </submittedName>
</protein>
<dbReference type="InterPro" id="IPR058352">
    <property type="entry name" value="DUF8039"/>
</dbReference>
<feature type="region of interest" description="Disordered" evidence="1">
    <location>
        <begin position="36"/>
        <end position="65"/>
    </location>
</feature>
<feature type="region of interest" description="Disordered" evidence="1">
    <location>
        <begin position="155"/>
        <end position="176"/>
    </location>
</feature>
<evidence type="ECO:0000313" key="3">
    <source>
        <dbReference type="Proteomes" id="UP000087766"/>
    </source>
</evidence>
<dbReference type="Proteomes" id="UP000087766">
    <property type="component" value="Chromosome 2"/>
</dbReference>
<accession>A0A1S3TIF1</accession>
<dbReference type="KEGG" id="vra:106755839"/>
<name>A0A1S3TIF1_VIGRR</name>
<gene>
    <name evidence="4" type="primary">LOC106755839</name>
</gene>
<dbReference type="PANTHER" id="PTHR33018:SF34">
    <property type="entry name" value="OS02G0472350 PROTEIN"/>
    <property type="match status" value="1"/>
</dbReference>
<keyword evidence="3" id="KW-1185">Reference proteome</keyword>